<dbReference type="PROSITE" id="PS50966">
    <property type="entry name" value="ZF_SWIM"/>
    <property type="match status" value="1"/>
</dbReference>
<name>A0A7J6KWP8_PERCH</name>
<dbReference type="EMBL" id="JAAPAO010001138">
    <property type="protein sequence ID" value="KAF4651009.1"/>
    <property type="molecule type" value="Genomic_DNA"/>
</dbReference>
<organism evidence="4 5">
    <name type="scientific">Perkinsus chesapeaki</name>
    <name type="common">Clam parasite</name>
    <name type="synonym">Perkinsus andrewsi</name>
    <dbReference type="NCBI Taxonomy" id="330153"/>
    <lineage>
        <taxon>Eukaryota</taxon>
        <taxon>Sar</taxon>
        <taxon>Alveolata</taxon>
        <taxon>Perkinsozoa</taxon>
        <taxon>Perkinsea</taxon>
        <taxon>Perkinsida</taxon>
        <taxon>Perkinsidae</taxon>
        <taxon>Perkinsus</taxon>
    </lineage>
</organism>
<dbReference type="GO" id="GO:0008270">
    <property type="term" value="F:zinc ion binding"/>
    <property type="evidence" value="ECO:0007669"/>
    <property type="project" value="UniProtKB-KW"/>
</dbReference>
<dbReference type="Proteomes" id="UP000591131">
    <property type="component" value="Unassembled WGS sequence"/>
</dbReference>
<protein>
    <recommendedName>
        <fullName evidence="3">SWIM-type domain-containing protein</fullName>
    </recommendedName>
</protein>
<dbReference type="AlphaFoldDB" id="A0A7J6KWP8"/>
<feature type="region of interest" description="Disordered" evidence="2">
    <location>
        <begin position="514"/>
        <end position="551"/>
    </location>
</feature>
<feature type="non-terminal residue" evidence="4">
    <location>
        <position position="1"/>
    </location>
</feature>
<feature type="compositionally biased region" description="Low complexity" evidence="2">
    <location>
        <begin position="41"/>
        <end position="52"/>
    </location>
</feature>
<keyword evidence="1" id="KW-0479">Metal-binding</keyword>
<sequence length="551" mass="62201">TGPASESSDIPKNQDSVASRVPGTSQNLGACINSPGECAAGSVGSSLGPSDSSGEETMSEEDNSGNLSSDMVDLSGPPESEDGGSELLAAPEGGSRNERFSDEPFLVRRGHLYDVVQAYLAEHEHYRLVDLTLAKLRDSRRSCVLECRRGPSKRKKKPVKSSRPDWRLWPEFTCPLTQCLVRMVRETCYFFPLKEATASAQQWRAHSHPHKSYVCHSGTLPPDICDHWAALVNEDPSITLDDLIEASNEWYASARYSPTTIAFILNKGLRVDPQNESPGIRDLIDSFKNYLSDTEWRSYWGSYVIGPRTNNGVERFNGELKKVLLKSRYRRTLAELGGFFKSPRKWVRLSQYGGKPLVDEVTKQQRKLASKLFYSEKYCLIPTSWYAANSWAANKDLWLYVHDEAGVTLRDGLLADSVHGDEDFEAKKLVTFKYESMAEVRRLRKTYCIVSYENTANLQAPPPRGPICSCLQWCKKHLCPHVISTAHLMNEENSSEWVYLRTFFSLPRRRRGKKGRITDQALPGDIRYGMGNSGPKRRRQSRRKTQQAPDT</sequence>
<keyword evidence="5" id="KW-1185">Reference proteome</keyword>
<feature type="compositionally biased region" description="Acidic residues" evidence="2">
    <location>
        <begin position="53"/>
        <end position="63"/>
    </location>
</feature>
<comment type="caution">
    <text evidence="4">The sequence shown here is derived from an EMBL/GenBank/DDBJ whole genome shotgun (WGS) entry which is preliminary data.</text>
</comment>
<dbReference type="OrthoDB" id="1669105at2759"/>
<evidence type="ECO:0000313" key="5">
    <source>
        <dbReference type="Proteomes" id="UP000591131"/>
    </source>
</evidence>
<feature type="compositionally biased region" description="Polar residues" evidence="2">
    <location>
        <begin position="1"/>
        <end position="28"/>
    </location>
</feature>
<gene>
    <name evidence="4" type="ORF">FOL47_000713</name>
</gene>
<keyword evidence="1" id="KW-0863">Zinc-finger</keyword>
<proteinExistence type="predicted"/>
<feature type="non-terminal residue" evidence="4">
    <location>
        <position position="551"/>
    </location>
</feature>
<dbReference type="InterPro" id="IPR007527">
    <property type="entry name" value="Znf_SWIM"/>
</dbReference>
<evidence type="ECO:0000256" key="2">
    <source>
        <dbReference type="SAM" id="MobiDB-lite"/>
    </source>
</evidence>
<evidence type="ECO:0000313" key="4">
    <source>
        <dbReference type="EMBL" id="KAF4651009.1"/>
    </source>
</evidence>
<feature type="domain" description="SWIM-type" evidence="3">
    <location>
        <begin position="452"/>
        <end position="490"/>
    </location>
</feature>
<evidence type="ECO:0000256" key="1">
    <source>
        <dbReference type="PROSITE-ProRule" id="PRU00325"/>
    </source>
</evidence>
<keyword evidence="1" id="KW-0862">Zinc</keyword>
<evidence type="ECO:0000259" key="3">
    <source>
        <dbReference type="PROSITE" id="PS50966"/>
    </source>
</evidence>
<reference evidence="4 5" key="1">
    <citation type="submission" date="2020-04" db="EMBL/GenBank/DDBJ databases">
        <title>Perkinsus chesapeaki whole genome sequence.</title>
        <authorList>
            <person name="Bogema D.R."/>
        </authorList>
    </citation>
    <scope>NUCLEOTIDE SEQUENCE [LARGE SCALE GENOMIC DNA]</scope>
    <source>
        <strain evidence="4">ATCC PRA-425</strain>
    </source>
</reference>
<accession>A0A7J6KWP8</accession>
<feature type="region of interest" description="Disordered" evidence="2">
    <location>
        <begin position="1"/>
        <end position="101"/>
    </location>
</feature>
<feature type="compositionally biased region" description="Basic residues" evidence="2">
    <location>
        <begin position="535"/>
        <end position="545"/>
    </location>
</feature>